<gene>
    <name evidence="2" type="ORF">M8T91_17575</name>
</gene>
<protein>
    <submittedName>
        <fullName evidence="2">DUF1801 domain-containing protein</fullName>
    </submittedName>
</protein>
<feature type="domain" description="YdhG-like" evidence="1">
    <location>
        <begin position="18"/>
        <end position="108"/>
    </location>
</feature>
<reference evidence="2 3" key="1">
    <citation type="submission" date="2022-05" db="EMBL/GenBank/DDBJ databases">
        <title>Microbulbifer sp. nov., isolated from sponge.</title>
        <authorList>
            <person name="Gao L."/>
        </authorList>
    </citation>
    <scope>NUCLEOTIDE SEQUENCE [LARGE SCALE GENOMIC DNA]</scope>
    <source>
        <strain evidence="2 3">MI-G</strain>
    </source>
</reference>
<dbReference type="Proteomes" id="UP001321520">
    <property type="component" value="Chromosome"/>
</dbReference>
<dbReference type="EMBL" id="CP098023">
    <property type="protein sequence ID" value="WKD49676.1"/>
    <property type="molecule type" value="Genomic_DNA"/>
</dbReference>
<sequence length="119" mass="13308">MNSTLLEDYLAGALAHHRNGLRLLHDTISAVVPETALVTRRNVPAFRYRGRTLVSIGDARHHVSLYIMQGKTIEKHADVLKAFDTSRTVIRFNPEQIPTAVVTQLVHARKAEIDELEGS</sequence>
<dbReference type="Gene3D" id="3.90.1150.200">
    <property type="match status" value="1"/>
</dbReference>
<dbReference type="Pfam" id="PF08818">
    <property type="entry name" value="DUF1801"/>
    <property type="match status" value="1"/>
</dbReference>
<dbReference type="RefSeq" id="WP_301415528.1">
    <property type="nucleotide sequence ID" value="NZ_CP098023.1"/>
</dbReference>
<evidence type="ECO:0000259" key="1">
    <source>
        <dbReference type="Pfam" id="PF08818"/>
    </source>
</evidence>
<name>A0ABY9EBE2_9GAMM</name>
<dbReference type="SUPFAM" id="SSF159888">
    <property type="entry name" value="YdhG-like"/>
    <property type="match status" value="1"/>
</dbReference>
<dbReference type="InterPro" id="IPR014922">
    <property type="entry name" value="YdhG-like"/>
</dbReference>
<evidence type="ECO:0000313" key="2">
    <source>
        <dbReference type="EMBL" id="WKD49676.1"/>
    </source>
</evidence>
<evidence type="ECO:0000313" key="3">
    <source>
        <dbReference type="Proteomes" id="UP001321520"/>
    </source>
</evidence>
<keyword evidence="3" id="KW-1185">Reference proteome</keyword>
<accession>A0ABY9EBE2</accession>
<organism evidence="2 3">
    <name type="scientific">Microbulbifer spongiae</name>
    <dbReference type="NCBI Taxonomy" id="2944933"/>
    <lineage>
        <taxon>Bacteria</taxon>
        <taxon>Pseudomonadati</taxon>
        <taxon>Pseudomonadota</taxon>
        <taxon>Gammaproteobacteria</taxon>
        <taxon>Cellvibrionales</taxon>
        <taxon>Microbulbiferaceae</taxon>
        <taxon>Microbulbifer</taxon>
    </lineage>
</organism>
<proteinExistence type="predicted"/>